<evidence type="ECO:0000313" key="2">
    <source>
        <dbReference type="Proteomes" id="UP001201873"/>
    </source>
</evidence>
<sequence length="715" mass="77493">MLTAAHVVFDDYGRKLPVVEVRGIVAGGWRKANVVWPSAYCRSKDGGDVADVALVRLEQDAGPAGEVTPVGWGRLTGQQSVKDCLLVGFPRLGRDEETLLRQPEQAEGTISPVGGSRGDQLYFQIDGPIPAWWPKPGSPWAGVSGAAVFAGGLLVGVVAKDHQEFGGGRLSATRISAIAGAGEFASLVSGTDRLELESVELAGLFDDPGQVRDRRSPTSLLRPGRTAVDFYGRDSWIVDLTGWCVKKSAPWAVRLITGPGGQGKTRLALKLCDDLSATEWVSGFLARSIVGGLLEKIADTDTSVLLVVDYAEARARHLSALFRVLHQRTPAKRVRILLLARSAHDEAEWWQWIRDELRDKLEGPLLPEPLSDLEPREHDRGSSYQRILTDLARAWSQVDTDADWTNLAASIATPAGLDDPRYTLALALHERAFTDLLQAGPNPITALPSTSENTDILLAHEGRYWAETSDVPPHHLSQKYTWKVRHQAVIAAALCGATSEDEAIATLGRLPLLKGQTPADLEMLAAWLRDLYPAPPDAYWGSLVPDRIAEHLIGQALRTRSDGGDPDLARALLGDATPRQLRDGLMILARASAHQPHLPALIANLIIVDEQVAPAVAQLHFTALATVLDAFPERLIALADAADTLITLAEIQAREAVKIRGDRATLEALARLLTSLSTRRSSLVQRQGPIAVDAAALHRELAAYQLTAGRETSWR</sequence>
<dbReference type="InterPro" id="IPR009003">
    <property type="entry name" value="Peptidase_S1_PA"/>
</dbReference>
<dbReference type="InterPro" id="IPR027417">
    <property type="entry name" value="P-loop_NTPase"/>
</dbReference>
<proteinExistence type="predicted"/>
<dbReference type="EMBL" id="JALKFT010000040">
    <property type="protein sequence ID" value="MCK9878648.1"/>
    <property type="molecule type" value="Genomic_DNA"/>
</dbReference>
<dbReference type="GO" id="GO:0008233">
    <property type="term" value="F:peptidase activity"/>
    <property type="evidence" value="ECO:0007669"/>
    <property type="project" value="UniProtKB-KW"/>
</dbReference>
<dbReference type="SUPFAM" id="SSF50494">
    <property type="entry name" value="Trypsin-like serine proteases"/>
    <property type="match status" value="1"/>
</dbReference>
<accession>A0ABT0K4D0</accession>
<comment type="caution">
    <text evidence="1">The sequence shown here is derived from an EMBL/GenBank/DDBJ whole genome shotgun (WGS) entry which is preliminary data.</text>
</comment>
<reference evidence="1 2" key="1">
    <citation type="submission" date="2022-04" db="EMBL/GenBank/DDBJ databases">
        <title>Genome diversity in the genus Frankia.</title>
        <authorList>
            <person name="Carlos-Shanley C."/>
            <person name="Hahn D."/>
        </authorList>
    </citation>
    <scope>NUCLEOTIDE SEQUENCE [LARGE SCALE GENOMIC DNA]</scope>
    <source>
        <strain evidence="1 2">Ag45/Mut15</strain>
    </source>
</reference>
<gene>
    <name evidence="1" type="ORF">MXD59_23265</name>
</gene>
<dbReference type="Proteomes" id="UP001201873">
    <property type="component" value="Unassembled WGS sequence"/>
</dbReference>
<keyword evidence="1" id="KW-0645">Protease</keyword>
<keyword evidence="1" id="KW-0378">Hydrolase</keyword>
<evidence type="ECO:0000313" key="1">
    <source>
        <dbReference type="EMBL" id="MCK9878648.1"/>
    </source>
</evidence>
<organism evidence="1 2">
    <name type="scientific">Frankia umida</name>
    <dbReference type="NCBI Taxonomy" id="573489"/>
    <lineage>
        <taxon>Bacteria</taxon>
        <taxon>Bacillati</taxon>
        <taxon>Actinomycetota</taxon>
        <taxon>Actinomycetes</taxon>
        <taxon>Frankiales</taxon>
        <taxon>Frankiaceae</taxon>
        <taxon>Frankia</taxon>
    </lineage>
</organism>
<dbReference type="GO" id="GO:0006508">
    <property type="term" value="P:proteolysis"/>
    <property type="evidence" value="ECO:0007669"/>
    <property type="project" value="UniProtKB-KW"/>
</dbReference>
<protein>
    <submittedName>
        <fullName evidence="1">Serine protease</fullName>
    </submittedName>
</protein>
<keyword evidence="2" id="KW-1185">Reference proteome</keyword>
<name>A0ABT0K4D0_9ACTN</name>
<dbReference type="SUPFAM" id="SSF52540">
    <property type="entry name" value="P-loop containing nucleoside triphosphate hydrolases"/>
    <property type="match status" value="1"/>
</dbReference>